<sequence>MNGGDTNPGNGGGMDNTAQQLAAARTALTTLINSRTQNIELYVDCVKI</sequence>
<dbReference type="Proteomes" id="UP000018735">
    <property type="component" value="Chromosome"/>
</dbReference>
<dbReference type="EMBL" id="CP006916">
    <property type="protein sequence ID" value="AHV85451.1"/>
    <property type="molecule type" value="Genomic_DNA"/>
</dbReference>
<evidence type="ECO:0000313" key="1">
    <source>
        <dbReference type="EMBL" id="AHV85451.1"/>
    </source>
</evidence>
<protein>
    <submittedName>
        <fullName evidence="1">VlhA.4.04</fullName>
    </submittedName>
</protein>
<dbReference type="KEGG" id="mgz:GCW_92417"/>
<reference evidence="1 2" key="1">
    <citation type="journal article" date="2011" name="PLoS ONE">
        <title>Core proteome of the minimal cell: comparative proteomics of three mollicute species.</title>
        <authorList>
            <person name="Fisunov G.Y."/>
            <person name="Alexeev D.G."/>
            <person name="Bazaleev N.A."/>
            <person name="Ladygina V.G."/>
            <person name="Galyamina M.A."/>
            <person name="Kondratov I.G."/>
            <person name="Zhukova N.A."/>
            <person name="Serebryakova M.V."/>
            <person name="Demina I.A."/>
            <person name="Govorun V.M."/>
        </authorList>
    </citation>
    <scope>NUCLEOTIDE SEQUENCE [LARGE SCALE GENOMIC DNA]</scope>
    <source>
        <strain evidence="1 2">S6</strain>
    </source>
</reference>
<organism evidence="1 2">
    <name type="scientific">Mycoplasmoides gallisepticum S6</name>
    <dbReference type="NCBI Taxonomy" id="1006581"/>
    <lineage>
        <taxon>Bacteria</taxon>
        <taxon>Bacillati</taxon>
        <taxon>Mycoplasmatota</taxon>
        <taxon>Mycoplasmoidales</taxon>
        <taxon>Mycoplasmoidaceae</taxon>
        <taxon>Mycoplasmoides</taxon>
    </lineage>
</organism>
<evidence type="ECO:0000313" key="2">
    <source>
        <dbReference type="Proteomes" id="UP000018735"/>
    </source>
</evidence>
<dbReference type="AlphaFoldDB" id="A0A0F6CLZ9"/>
<proteinExistence type="predicted"/>
<dbReference type="HOGENOM" id="CLU_3155051_0_0_14"/>
<name>A0A0F6CLZ9_MYCGL</name>
<accession>A0A0F6CLZ9</accession>
<gene>
    <name evidence="1" type="primary">vlhA.4.04</name>
    <name evidence="1" type="ORF">GCW_92417</name>
</gene>